<dbReference type="Pfam" id="PF13624">
    <property type="entry name" value="SurA_N_3"/>
    <property type="match status" value="1"/>
</dbReference>
<evidence type="ECO:0000256" key="3">
    <source>
        <dbReference type="ARBA" id="ARBA00022519"/>
    </source>
</evidence>
<evidence type="ECO:0000256" key="10">
    <source>
        <dbReference type="ARBA" id="ARBA00040743"/>
    </source>
</evidence>
<keyword evidence="2" id="KW-1003">Cell membrane</keyword>
<keyword evidence="12" id="KW-0697">Rotamase</keyword>
<dbReference type="Gene3D" id="3.10.50.40">
    <property type="match status" value="1"/>
</dbReference>
<dbReference type="EMBL" id="CP022115">
    <property type="protein sequence ID" value="ASJ25245.1"/>
    <property type="molecule type" value="Genomic_DNA"/>
</dbReference>
<keyword evidence="7" id="KW-0143">Chaperone</keyword>
<evidence type="ECO:0000256" key="9">
    <source>
        <dbReference type="ARBA" id="ARBA00038408"/>
    </source>
</evidence>
<accession>A0A248LL17</accession>
<dbReference type="InterPro" id="IPR000297">
    <property type="entry name" value="PPIase_PpiC"/>
</dbReference>
<feature type="transmembrane region" description="Helical" evidence="13">
    <location>
        <begin position="12"/>
        <end position="33"/>
    </location>
</feature>
<gene>
    <name evidence="15" type="ORF">LHGZ1_2414</name>
</gene>
<dbReference type="SUPFAM" id="SSF109998">
    <property type="entry name" value="Triger factor/SurA peptide-binding domain-like"/>
    <property type="match status" value="1"/>
</dbReference>
<comment type="subcellular location">
    <subcellularLocation>
        <location evidence="1">Cell inner membrane</location>
        <topology evidence="1">Single-pass type II membrane protein</topology>
        <orientation evidence="1">Periplasmic side</orientation>
    </subcellularLocation>
</comment>
<keyword evidence="3" id="KW-0997">Cell inner membrane</keyword>
<dbReference type="AlphaFoldDB" id="A0A248LL17"/>
<evidence type="ECO:0000256" key="8">
    <source>
        <dbReference type="ARBA" id="ARBA00023235"/>
    </source>
</evidence>
<proteinExistence type="inferred from homology"/>
<evidence type="ECO:0000313" key="15">
    <source>
        <dbReference type="EMBL" id="ASJ25245.1"/>
    </source>
</evidence>
<keyword evidence="6 13" id="KW-0472">Membrane</keyword>
<organism evidence="15 16">
    <name type="scientific">Laribacter hongkongensis</name>
    <dbReference type="NCBI Taxonomy" id="168471"/>
    <lineage>
        <taxon>Bacteria</taxon>
        <taxon>Pseudomonadati</taxon>
        <taxon>Pseudomonadota</taxon>
        <taxon>Betaproteobacteria</taxon>
        <taxon>Neisseriales</taxon>
        <taxon>Aquaspirillaceae</taxon>
        <taxon>Laribacter</taxon>
    </lineage>
</organism>
<keyword evidence="5 13" id="KW-1133">Transmembrane helix</keyword>
<protein>
    <recommendedName>
        <fullName evidence="10">Periplasmic chaperone PpiD</fullName>
    </recommendedName>
    <alternativeName>
        <fullName evidence="11">Periplasmic folding chaperone</fullName>
    </alternativeName>
</protein>
<evidence type="ECO:0000256" key="5">
    <source>
        <dbReference type="ARBA" id="ARBA00022989"/>
    </source>
</evidence>
<evidence type="ECO:0000256" key="6">
    <source>
        <dbReference type="ARBA" id="ARBA00023136"/>
    </source>
</evidence>
<dbReference type="RefSeq" id="WP_088861198.1">
    <property type="nucleotide sequence ID" value="NZ_CP022115.1"/>
</dbReference>
<keyword evidence="4 13" id="KW-0812">Transmembrane</keyword>
<evidence type="ECO:0000256" key="12">
    <source>
        <dbReference type="PROSITE-ProRule" id="PRU00278"/>
    </source>
</evidence>
<dbReference type="Gene3D" id="6.10.140.970">
    <property type="match status" value="1"/>
</dbReference>
<dbReference type="InterPro" id="IPR046357">
    <property type="entry name" value="PPIase_dom_sf"/>
</dbReference>
<evidence type="ECO:0000259" key="14">
    <source>
        <dbReference type="PROSITE" id="PS50198"/>
    </source>
</evidence>
<dbReference type="OrthoDB" id="9812372at2"/>
<dbReference type="GO" id="GO:0003755">
    <property type="term" value="F:peptidyl-prolyl cis-trans isomerase activity"/>
    <property type="evidence" value="ECO:0007669"/>
    <property type="project" value="UniProtKB-KW"/>
</dbReference>
<evidence type="ECO:0000256" key="7">
    <source>
        <dbReference type="ARBA" id="ARBA00023186"/>
    </source>
</evidence>
<evidence type="ECO:0000256" key="1">
    <source>
        <dbReference type="ARBA" id="ARBA00004382"/>
    </source>
</evidence>
<evidence type="ECO:0000256" key="13">
    <source>
        <dbReference type="SAM" id="Phobius"/>
    </source>
</evidence>
<name>A0A248LL17_9NEIS</name>
<dbReference type="GO" id="GO:0005886">
    <property type="term" value="C:plasma membrane"/>
    <property type="evidence" value="ECO:0007669"/>
    <property type="project" value="UniProtKB-SubCell"/>
</dbReference>
<dbReference type="Proteomes" id="UP000197424">
    <property type="component" value="Chromosome"/>
</dbReference>
<dbReference type="SUPFAM" id="SSF54534">
    <property type="entry name" value="FKBP-like"/>
    <property type="match status" value="1"/>
</dbReference>
<evidence type="ECO:0000256" key="2">
    <source>
        <dbReference type="ARBA" id="ARBA00022475"/>
    </source>
</evidence>
<sequence>MFEFVQKNTLVIKIILGAVALTFVGFGVGSYTAATDDAYLAKVGGEKIYKQDIERALNGQPADSAIRQQVLESLIRQKLLLADAGQHGMRVTDAELRRVIAGIPAFQDNGHFDSKRYEEYLQSQYMSAEQFQARIRDELMVQQQLSAFVDATFVSPGAVERVHKLLAEQRQINQYRLTAAQFLPRVKVDDADVQRFYDSNKARFQTPEKVRLEYVLLSLEELAKTVQVSEADVRKYYEEHKAELAGDEQRQVAHILIAVPKGASAADKARLKAEAEAIVKEVRSNPARFAALAQEKSADPGSAAKGGDLGWFGRGVMVKPFEDSAFKLAKGQVSDPVETEFGYHIIKVEGIKTPDLSTMQADIHARLARQKAGALYRQQLETLGDVSYQQSDSLKPVSEALKLPVQQTEWIVKGQPGSGIAANPKVDEAAFSDDVFKGKHNSEVIDLGNERSVVVRVAAAEPAKLQPLAEVAPVIRKELADKAARELAVKAGEKLLAELKAGKTPDVAWSAAQQVSRRDPASLGRDVQRAVFSASVSKLPAYAGAAEGDGFTLVRIDRLLPAGALTGAERQQLVGMLAQLQTAADATSYLNGLRAAYPVTLKQMPAE</sequence>
<comment type="similarity">
    <text evidence="9">Belongs to the PpiD chaperone family.</text>
</comment>
<dbReference type="PROSITE" id="PS50198">
    <property type="entry name" value="PPIC_PPIASE_2"/>
    <property type="match status" value="1"/>
</dbReference>
<feature type="domain" description="PpiC" evidence="14">
    <location>
        <begin position="247"/>
        <end position="350"/>
    </location>
</feature>
<evidence type="ECO:0000313" key="16">
    <source>
        <dbReference type="Proteomes" id="UP000197424"/>
    </source>
</evidence>
<dbReference type="InterPro" id="IPR027304">
    <property type="entry name" value="Trigger_fact/SurA_dom_sf"/>
</dbReference>
<dbReference type="PANTHER" id="PTHR47529:SF1">
    <property type="entry name" value="PERIPLASMIC CHAPERONE PPID"/>
    <property type="match status" value="1"/>
</dbReference>
<evidence type="ECO:0000256" key="11">
    <source>
        <dbReference type="ARBA" id="ARBA00042775"/>
    </source>
</evidence>
<keyword evidence="8 12" id="KW-0413">Isomerase</keyword>
<dbReference type="InterPro" id="IPR023058">
    <property type="entry name" value="PPIase_PpiC_CS"/>
</dbReference>
<evidence type="ECO:0000256" key="4">
    <source>
        <dbReference type="ARBA" id="ARBA00022692"/>
    </source>
</evidence>
<dbReference type="InterPro" id="IPR052029">
    <property type="entry name" value="PpiD_chaperone"/>
</dbReference>
<reference evidence="16" key="1">
    <citation type="submission" date="2017-06" db="EMBL/GenBank/DDBJ databases">
        <title>Whole genome sequence of Laribacter hongkongensis LHGZ1.</title>
        <authorList>
            <person name="Chen D."/>
            <person name="Wu H."/>
            <person name="Chen J."/>
        </authorList>
    </citation>
    <scope>NUCLEOTIDE SEQUENCE [LARGE SCALE GENOMIC DNA]</scope>
    <source>
        <strain evidence="16">LHGZ1</strain>
    </source>
</reference>
<dbReference type="Gene3D" id="1.10.4030.10">
    <property type="entry name" value="Porin chaperone SurA, peptide-binding domain"/>
    <property type="match status" value="1"/>
</dbReference>
<dbReference type="PROSITE" id="PS01096">
    <property type="entry name" value="PPIC_PPIASE_1"/>
    <property type="match status" value="1"/>
</dbReference>
<dbReference type="PANTHER" id="PTHR47529">
    <property type="entry name" value="PEPTIDYL-PROLYL CIS-TRANS ISOMERASE D"/>
    <property type="match status" value="1"/>
</dbReference>
<dbReference type="Pfam" id="PF00639">
    <property type="entry name" value="Rotamase"/>
    <property type="match status" value="1"/>
</dbReference>